<proteinExistence type="predicted"/>
<feature type="region of interest" description="Disordered" evidence="1">
    <location>
        <begin position="308"/>
        <end position="337"/>
    </location>
</feature>
<evidence type="ECO:0000313" key="2">
    <source>
        <dbReference type="EMBL" id="MFD1364633.1"/>
    </source>
</evidence>
<feature type="compositionally biased region" description="Basic residues" evidence="1">
    <location>
        <begin position="325"/>
        <end position="337"/>
    </location>
</feature>
<gene>
    <name evidence="2" type="ORF">ACFQ5G_04650</name>
</gene>
<dbReference type="Proteomes" id="UP001597183">
    <property type="component" value="Unassembled WGS sequence"/>
</dbReference>
<name>A0ABW4A392_9ACTN</name>
<sequence>MSGAVLITGDPDITTAVRELAIRAGLPLSVHQQHDLMAKRDTSALIVVGADQVTAIDEQPVSPDQMIIVAAGTSPVTADQAVSGRPVLRLPDGEQHVVHLFENTAAPVLDRLRAAGCRIGFTGPRHRRSGYVPPLEVTDWRRDPGQGVYVNCGQLACGDADIGLAHLVRRSNFRTLHRRFPAVWTDTVADDLTELGAFVADLPAAAIDALCSLTGRETVLDADDHRSVHEDDIIESWALGAAVDVYSRLPPACRRVWDRTWPHRVTELLREVVDDTGVGPVHDGWQVRWPITELAPLLAARLMAEQRRTPPGTPSAITALQDHAARHRYPRARRPNR</sequence>
<dbReference type="RefSeq" id="WP_317791530.1">
    <property type="nucleotide sequence ID" value="NZ_AP028461.1"/>
</dbReference>
<protein>
    <submittedName>
        <fullName evidence="2">Uncharacterized protein</fullName>
    </submittedName>
</protein>
<comment type="caution">
    <text evidence="2">The sequence shown here is derived from an EMBL/GenBank/DDBJ whole genome shotgun (WGS) entry which is preliminary data.</text>
</comment>
<accession>A0ABW4A392</accession>
<evidence type="ECO:0000256" key="1">
    <source>
        <dbReference type="SAM" id="MobiDB-lite"/>
    </source>
</evidence>
<organism evidence="2 3">
    <name type="scientific">Actinoplanes sichuanensis</name>
    <dbReference type="NCBI Taxonomy" id="512349"/>
    <lineage>
        <taxon>Bacteria</taxon>
        <taxon>Bacillati</taxon>
        <taxon>Actinomycetota</taxon>
        <taxon>Actinomycetes</taxon>
        <taxon>Micromonosporales</taxon>
        <taxon>Micromonosporaceae</taxon>
        <taxon>Actinoplanes</taxon>
    </lineage>
</organism>
<dbReference type="EMBL" id="JBHTMK010000005">
    <property type="protein sequence ID" value="MFD1364633.1"/>
    <property type="molecule type" value="Genomic_DNA"/>
</dbReference>
<evidence type="ECO:0000313" key="3">
    <source>
        <dbReference type="Proteomes" id="UP001597183"/>
    </source>
</evidence>
<keyword evidence="3" id="KW-1185">Reference proteome</keyword>
<reference evidence="3" key="1">
    <citation type="journal article" date="2019" name="Int. J. Syst. Evol. Microbiol.">
        <title>The Global Catalogue of Microorganisms (GCM) 10K type strain sequencing project: providing services to taxonomists for standard genome sequencing and annotation.</title>
        <authorList>
            <consortium name="The Broad Institute Genomics Platform"/>
            <consortium name="The Broad Institute Genome Sequencing Center for Infectious Disease"/>
            <person name="Wu L."/>
            <person name="Ma J."/>
        </authorList>
    </citation>
    <scope>NUCLEOTIDE SEQUENCE [LARGE SCALE GENOMIC DNA]</scope>
    <source>
        <strain evidence="3">CCM 7526</strain>
    </source>
</reference>